<dbReference type="GO" id="GO:0006508">
    <property type="term" value="P:proteolysis"/>
    <property type="evidence" value="ECO:0007669"/>
    <property type="project" value="UniProtKB-KW"/>
</dbReference>
<evidence type="ECO:0000256" key="7">
    <source>
        <dbReference type="ARBA" id="ARBA00023049"/>
    </source>
</evidence>
<comment type="similarity">
    <text evidence="1">Belongs to the peptidase M43B family.</text>
</comment>
<gene>
    <name evidence="11" type="ORF">HNR73_006806</name>
</gene>
<dbReference type="InterPro" id="IPR008754">
    <property type="entry name" value="Peptidase_M43"/>
</dbReference>
<dbReference type="Proteomes" id="UP000548476">
    <property type="component" value="Unassembled WGS sequence"/>
</dbReference>
<evidence type="ECO:0000256" key="9">
    <source>
        <dbReference type="SAM" id="SignalP"/>
    </source>
</evidence>
<evidence type="ECO:0000256" key="6">
    <source>
        <dbReference type="ARBA" id="ARBA00022833"/>
    </source>
</evidence>
<evidence type="ECO:0000313" key="11">
    <source>
        <dbReference type="EMBL" id="MBB6038917.1"/>
    </source>
</evidence>
<proteinExistence type="inferred from homology"/>
<keyword evidence="4 9" id="KW-0732">Signal</keyword>
<evidence type="ECO:0000313" key="12">
    <source>
        <dbReference type="Proteomes" id="UP000548476"/>
    </source>
</evidence>
<keyword evidence="2" id="KW-0645">Protease</keyword>
<dbReference type="Gene3D" id="3.40.390.10">
    <property type="entry name" value="Collagenase (Catalytic Domain)"/>
    <property type="match status" value="1"/>
</dbReference>
<keyword evidence="3" id="KW-0479">Metal-binding</keyword>
<keyword evidence="5" id="KW-0378">Hydrolase</keyword>
<evidence type="ECO:0000256" key="4">
    <source>
        <dbReference type="ARBA" id="ARBA00022729"/>
    </source>
</evidence>
<evidence type="ECO:0000256" key="8">
    <source>
        <dbReference type="ARBA" id="ARBA00023157"/>
    </source>
</evidence>
<dbReference type="EMBL" id="JACHGT010000019">
    <property type="protein sequence ID" value="MBB6038917.1"/>
    <property type="molecule type" value="Genomic_DNA"/>
</dbReference>
<dbReference type="SUPFAM" id="SSF55486">
    <property type="entry name" value="Metalloproteases ('zincins'), catalytic domain"/>
    <property type="match status" value="1"/>
</dbReference>
<dbReference type="PANTHER" id="PTHR47466:SF1">
    <property type="entry name" value="METALLOPROTEASE MEP1 (AFU_ORTHOLOGUE AFUA_1G07730)-RELATED"/>
    <property type="match status" value="1"/>
</dbReference>
<dbReference type="GO" id="GO:0008237">
    <property type="term" value="F:metallopeptidase activity"/>
    <property type="evidence" value="ECO:0007669"/>
    <property type="project" value="UniProtKB-KW"/>
</dbReference>
<dbReference type="CDD" id="cd04275">
    <property type="entry name" value="ZnMc_pappalysin_like"/>
    <property type="match status" value="1"/>
</dbReference>
<evidence type="ECO:0000256" key="5">
    <source>
        <dbReference type="ARBA" id="ARBA00022801"/>
    </source>
</evidence>
<feature type="signal peptide" evidence="9">
    <location>
        <begin position="1"/>
        <end position="33"/>
    </location>
</feature>
<keyword evidence="6" id="KW-0862">Zinc</keyword>
<evidence type="ECO:0000256" key="3">
    <source>
        <dbReference type="ARBA" id="ARBA00022723"/>
    </source>
</evidence>
<dbReference type="GO" id="GO:0046872">
    <property type="term" value="F:metal ion binding"/>
    <property type="evidence" value="ECO:0007669"/>
    <property type="project" value="UniProtKB-KW"/>
</dbReference>
<dbReference type="Pfam" id="PF05572">
    <property type="entry name" value="Peptidase_M43"/>
    <property type="match status" value="1"/>
</dbReference>
<evidence type="ECO:0000256" key="2">
    <source>
        <dbReference type="ARBA" id="ARBA00022670"/>
    </source>
</evidence>
<feature type="chain" id="PRO_5039040431" description="Peptidase M43 pregnancy-associated plasma-A domain-containing protein" evidence="9">
    <location>
        <begin position="34"/>
        <end position="311"/>
    </location>
</feature>
<sequence length="311" mass="32733">MTRFHLPRHIGRALATGALVLAATAIGAPSAAASVECDPAGSAAARVTPDAGTIVDGGEVTPAQAAAREDDLKARLDAQGRGPGHFDFDVIVTVPVAFHVVTTENGEGDVSDDLIAAQIDVLNNAYSAGAGGFPTVFRFELTDVTHTADDDWYGVEPDSSAEKDMKSALHQGGMETLNLYSAGIGGGLLGWATFPSDEKGDQDGVVMLNGSMPGNGPGPYNEGDTATHEVGHWLGLYHTFQGGCGGRGDEVADTPAEAEPQFECNDRDSCPGKWGEDPFHNYMDYGTDACMTEFTAGQSVRMIKFWLAYRE</sequence>
<feature type="domain" description="Peptidase M43 pregnancy-associated plasma-A" evidence="10">
    <location>
        <begin position="190"/>
        <end position="304"/>
    </location>
</feature>
<dbReference type="AlphaFoldDB" id="A0A841FZU3"/>
<protein>
    <recommendedName>
        <fullName evidence="10">Peptidase M43 pregnancy-associated plasma-A domain-containing protein</fullName>
    </recommendedName>
</protein>
<comment type="caution">
    <text evidence="11">The sequence shown here is derived from an EMBL/GenBank/DDBJ whole genome shotgun (WGS) entry which is preliminary data.</text>
</comment>
<evidence type="ECO:0000256" key="1">
    <source>
        <dbReference type="ARBA" id="ARBA00008721"/>
    </source>
</evidence>
<organism evidence="11 12">
    <name type="scientific">Phytomonospora endophytica</name>
    <dbReference type="NCBI Taxonomy" id="714109"/>
    <lineage>
        <taxon>Bacteria</taxon>
        <taxon>Bacillati</taxon>
        <taxon>Actinomycetota</taxon>
        <taxon>Actinomycetes</taxon>
        <taxon>Micromonosporales</taxon>
        <taxon>Micromonosporaceae</taxon>
        <taxon>Phytomonospora</taxon>
    </lineage>
</organism>
<keyword evidence="7" id="KW-0482">Metalloprotease</keyword>
<keyword evidence="8" id="KW-1015">Disulfide bond</keyword>
<dbReference type="PANTHER" id="PTHR47466">
    <property type="match status" value="1"/>
</dbReference>
<keyword evidence="12" id="KW-1185">Reference proteome</keyword>
<dbReference type="InterPro" id="IPR024079">
    <property type="entry name" value="MetalloPept_cat_dom_sf"/>
</dbReference>
<name>A0A841FZU3_9ACTN</name>
<evidence type="ECO:0000259" key="10">
    <source>
        <dbReference type="Pfam" id="PF05572"/>
    </source>
</evidence>
<accession>A0A841FZU3</accession>
<reference evidence="11 12" key="1">
    <citation type="submission" date="2020-08" db="EMBL/GenBank/DDBJ databases">
        <title>Genomic Encyclopedia of Type Strains, Phase IV (KMG-IV): sequencing the most valuable type-strain genomes for metagenomic binning, comparative biology and taxonomic classification.</title>
        <authorList>
            <person name="Goeker M."/>
        </authorList>
    </citation>
    <scope>NUCLEOTIDE SEQUENCE [LARGE SCALE GENOMIC DNA]</scope>
    <source>
        <strain evidence="11 12">YIM 65646</strain>
    </source>
</reference>
<dbReference type="RefSeq" id="WP_184791845.1">
    <property type="nucleotide sequence ID" value="NZ_BONT01000055.1"/>
</dbReference>